<evidence type="ECO:0000313" key="1">
    <source>
        <dbReference type="EMBL" id="KAI3811459.1"/>
    </source>
</evidence>
<protein>
    <submittedName>
        <fullName evidence="1">Uncharacterized protein</fullName>
    </submittedName>
</protein>
<proteinExistence type="predicted"/>
<accession>A0ACB9IU71</accession>
<gene>
    <name evidence="1" type="ORF">L1987_21183</name>
</gene>
<sequence>MALGVRLGGHRFQSVGSPRHFPLVACVSRHCVVQGWRGQMVQPGKGELLSSPSSARDSMECTGDTRCSVQQGVDSLRVENLSGLVLVVVGQRCFLELPGSDLATLSP</sequence>
<dbReference type="EMBL" id="CM042024">
    <property type="protein sequence ID" value="KAI3811459.1"/>
    <property type="molecule type" value="Genomic_DNA"/>
</dbReference>
<reference evidence="1 2" key="2">
    <citation type="journal article" date="2022" name="Mol. Ecol. Resour.">
        <title>The genomes of chicory, endive, great burdock and yacon provide insights into Asteraceae paleo-polyploidization history and plant inulin production.</title>
        <authorList>
            <person name="Fan W."/>
            <person name="Wang S."/>
            <person name="Wang H."/>
            <person name="Wang A."/>
            <person name="Jiang F."/>
            <person name="Liu H."/>
            <person name="Zhao H."/>
            <person name="Xu D."/>
            <person name="Zhang Y."/>
        </authorList>
    </citation>
    <scope>NUCLEOTIDE SEQUENCE [LARGE SCALE GENOMIC DNA]</scope>
    <source>
        <strain evidence="2">cv. Yunnan</strain>
        <tissue evidence="1">Leaves</tissue>
    </source>
</reference>
<reference evidence="2" key="1">
    <citation type="journal article" date="2022" name="Mol. Ecol. Resour.">
        <title>The genomes of chicory, endive, great burdock and yacon provide insights into Asteraceae palaeo-polyploidization history and plant inulin production.</title>
        <authorList>
            <person name="Fan W."/>
            <person name="Wang S."/>
            <person name="Wang H."/>
            <person name="Wang A."/>
            <person name="Jiang F."/>
            <person name="Liu H."/>
            <person name="Zhao H."/>
            <person name="Xu D."/>
            <person name="Zhang Y."/>
        </authorList>
    </citation>
    <scope>NUCLEOTIDE SEQUENCE [LARGE SCALE GENOMIC DNA]</scope>
    <source>
        <strain evidence="2">cv. Yunnan</strain>
    </source>
</reference>
<name>A0ACB9IU71_9ASTR</name>
<keyword evidence="2" id="KW-1185">Reference proteome</keyword>
<dbReference type="Proteomes" id="UP001056120">
    <property type="component" value="Linkage Group LG07"/>
</dbReference>
<comment type="caution">
    <text evidence="1">The sequence shown here is derived from an EMBL/GenBank/DDBJ whole genome shotgun (WGS) entry which is preliminary data.</text>
</comment>
<organism evidence="1 2">
    <name type="scientific">Smallanthus sonchifolius</name>
    <dbReference type="NCBI Taxonomy" id="185202"/>
    <lineage>
        <taxon>Eukaryota</taxon>
        <taxon>Viridiplantae</taxon>
        <taxon>Streptophyta</taxon>
        <taxon>Embryophyta</taxon>
        <taxon>Tracheophyta</taxon>
        <taxon>Spermatophyta</taxon>
        <taxon>Magnoliopsida</taxon>
        <taxon>eudicotyledons</taxon>
        <taxon>Gunneridae</taxon>
        <taxon>Pentapetalae</taxon>
        <taxon>asterids</taxon>
        <taxon>campanulids</taxon>
        <taxon>Asterales</taxon>
        <taxon>Asteraceae</taxon>
        <taxon>Asteroideae</taxon>
        <taxon>Heliantheae alliance</taxon>
        <taxon>Millerieae</taxon>
        <taxon>Smallanthus</taxon>
    </lineage>
</organism>
<evidence type="ECO:0000313" key="2">
    <source>
        <dbReference type="Proteomes" id="UP001056120"/>
    </source>
</evidence>